<accession>A0ABQ9UM50</accession>
<feature type="region of interest" description="Disordered" evidence="1">
    <location>
        <begin position="63"/>
        <end position="84"/>
    </location>
</feature>
<feature type="chain" id="PRO_5045239644" evidence="3">
    <location>
        <begin position="20"/>
        <end position="150"/>
    </location>
</feature>
<feature type="signal peptide" evidence="3">
    <location>
        <begin position="1"/>
        <end position="19"/>
    </location>
</feature>
<comment type="caution">
    <text evidence="4">The sequence shown here is derived from an EMBL/GenBank/DDBJ whole genome shotgun (WGS) entry which is preliminary data.</text>
</comment>
<keyword evidence="2" id="KW-1133">Transmembrane helix</keyword>
<evidence type="ECO:0000256" key="3">
    <source>
        <dbReference type="SAM" id="SignalP"/>
    </source>
</evidence>
<name>A0ABQ9UM50_SAGOE</name>
<evidence type="ECO:0000256" key="2">
    <source>
        <dbReference type="SAM" id="Phobius"/>
    </source>
</evidence>
<protein>
    <submittedName>
        <fullName evidence="4">Uncharacterized protein</fullName>
    </submittedName>
</protein>
<dbReference type="Proteomes" id="UP001266305">
    <property type="component" value="Unassembled WGS sequence"/>
</dbReference>
<proteinExistence type="predicted"/>
<gene>
    <name evidence="4" type="ORF">P7K49_023579</name>
</gene>
<organism evidence="4 5">
    <name type="scientific">Saguinus oedipus</name>
    <name type="common">Cotton-top tamarin</name>
    <name type="synonym">Oedipomidas oedipus</name>
    <dbReference type="NCBI Taxonomy" id="9490"/>
    <lineage>
        <taxon>Eukaryota</taxon>
        <taxon>Metazoa</taxon>
        <taxon>Chordata</taxon>
        <taxon>Craniata</taxon>
        <taxon>Vertebrata</taxon>
        <taxon>Euteleostomi</taxon>
        <taxon>Mammalia</taxon>
        <taxon>Eutheria</taxon>
        <taxon>Euarchontoglires</taxon>
        <taxon>Primates</taxon>
        <taxon>Haplorrhini</taxon>
        <taxon>Platyrrhini</taxon>
        <taxon>Cebidae</taxon>
        <taxon>Callitrichinae</taxon>
        <taxon>Saguinus</taxon>
    </lineage>
</organism>
<evidence type="ECO:0000313" key="4">
    <source>
        <dbReference type="EMBL" id="KAK2098128.1"/>
    </source>
</evidence>
<evidence type="ECO:0000313" key="5">
    <source>
        <dbReference type="Proteomes" id="UP001266305"/>
    </source>
</evidence>
<keyword evidence="2" id="KW-0472">Membrane</keyword>
<keyword evidence="5" id="KW-1185">Reference proteome</keyword>
<reference evidence="4 5" key="1">
    <citation type="submission" date="2023-05" db="EMBL/GenBank/DDBJ databases">
        <title>B98-5 Cell Line De Novo Hybrid Assembly: An Optical Mapping Approach.</title>
        <authorList>
            <person name="Kananen K."/>
            <person name="Auerbach J.A."/>
            <person name="Kautto E."/>
            <person name="Blachly J.S."/>
        </authorList>
    </citation>
    <scope>NUCLEOTIDE SEQUENCE [LARGE SCALE GENOMIC DNA]</scope>
    <source>
        <strain evidence="4">B95-8</strain>
        <tissue evidence="4">Cell line</tissue>
    </source>
</reference>
<sequence length="150" mass="15444">MPQPASHIVSAHFLHLTLGQAFEAIMHNIEAQACLGPECHRLGPGCPAGHAHAQLLPPEEATAGDEHLQGGQARGLHQVSGDSRQPQAGSYRAYSSLVLAGLGCVLPLLLTLVAYGALGLAVLHSTGMTMAKKLHVAALMASGVALYASS</sequence>
<keyword evidence="3" id="KW-0732">Signal</keyword>
<evidence type="ECO:0000256" key="1">
    <source>
        <dbReference type="SAM" id="MobiDB-lite"/>
    </source>
</evidence>
<dbReference type="EMBL" id="JASSZA010000011">
    <property type="protein sequence ID" value="KAK2098128.1"/>
    <property type="molecule type" value="Genomic_DNA"/>
</dbReference>
<keyword evidence="2" id="KW-0812">Transmembrane</keyword>
<feature type="transmembrane region" description="Helical" evidence="2">
    <location>
        <begin position="93"/>
        <end position="118"/>
    </location>
</feature>